<reference evidence="4 5" key="1">
    <citation type="submission" date="2019-02" db="EMBL/GenBank/DDBJ databases">
        <title>Deep-cultivation of Planctomycetes and their phenomic and genomic characterization uncovers novel biology.</title>
        <authorList>
            <person name="Wiegand S."/>
            <person name="Jogler M."/>
            <person name="Boedeker C."/>
            <person name="Pinto D."/>
            <person name="Vollmers J."/>
            <person name="Rivas-Marin E."/>
            <person name="Kohn T."/>
            <person name="Peeters S.H."/>
            <person name="Heuer A."/>
            <person name="Rast P."/>
            <person name="Oberbeckmann S."/>
            <person name="Bunk B."/>
            <person name="Jeske O."/>
            <person name="Meyerdierks A."/>
            <person name="Storesund J.E."/>
            <person name="Kallscheuer N."/>
            <person name="Luecker S."/>
            <person name="Lage O.M."/>
            <person name="Pohl T."/>
            <person name="Merkel B.J."/>
            <person name="Hornburger P."/>
            <person name="Mueller R.-W."/>
            <person name="Bruemmer F."/>
            <person name="Labrenz M."/>
            <person name="Spormann A.M."/>
            <person name="Op Den Camp H."/>
            <person name="Overmann J."/>
            <person name="Amann R."/>
            <person name="Jetten M.S.M."/>
            <person name="Mascher T."/>
            <person name="Medema M.H."/>
            <person name="Devos D.P."/>
            <person name="Kaster A.-K."/>
            <person name="Ovreas L."/>
            <person name="Rohde M."/>
            <person name="Galperin M.Y."/>
            <person name="Jogler C."/>
        </authorList>
    </citation>
    <scope>NUCLEOTIDE SEQUENCE [LARGE SCALE GENOMIC DNA]</scope>
    <source>
        <strain evidence="4 5">Pla108</strain>
    </source>
</reference>
<proteinExistence type="inferred from homology"/>
<dbReference type="InterPro" id="IPR051910">
    <property type="entry name" value="ComF/GntX_DNA_util-trans"/>
</dbReference>
<feature type="domain" description="Phosphoribosyltransferase" evidence="2">
    <location>
        <begin position="153"/>
        <end position="245"/>
    </location>
</feature>
<dbReference type="Proteomes" id="UP000317421">
    <property type="component" value="Unassembled WGS sequence"/>
</dbReference>
<protein>
    <submittedName>
        <fullName evidence="4">DNA utilization protein GntX</fullName>
    </submittedName>
</protein>
<dbReference type="PANTHER" id="PTHR47505">
    <property type="entry name" value="DNA UTILIZATION PROTEIN YHGH"/>
    <property type="match status" value="1"/>
</dbReference>
<dbReference type="RefSeq" id="WP_146441980.1">
    <property type="nucleotide sequence ID" value="NZ_SJPR01000001.1"/>
</dbReference>
<organism evidence="4 5">
    <name type="scientific">Botrimarina colliarenosi</name>
    <dbReference type="NCBI Taxonomy" id="2528001"/>
    <lineage>
        <taxon>Bacteria</taxon>
        <taxon>Pseudomonadati</taxon>
        <taxon>Planctomycetota</taxon>
        <taxon>Planctomycetia</taxon>
        <taxon>Pirellulales</taxon>
        <taxon>Lacipirellulaceae</taxon>
        <taxon>Botrimarina</taxon>
    </lineage>
</organism>
<dbReference type="OrthoDB" id="9779910at2"/>
<feature type="domain" description="Double zinc ribbon" evidence="3">
    <location>
        <begin position="13"/>
        <end position="76"/>
    </location>
</feature>
<evidence type="ECO:0000313" key="4">
    <source>
        <dbReference type="EMBL" id="TWT99373.1"/>
    </source>
</evidence>
<gene>
    <name evidence="4" type="ORF">Pla108_03100</name>
</gene>
<evidence type="ECO:0000259" key="3">
    <source>
        <dbReference type="Pfam" id="PF18912"/>
    </source>
</evidence>
<comment type="similarity">
    <text evidence="1">Belongs to the ComF/GntX family.</text>
</comment>
<dbReference type="AlphaFoldDB" id="A0A5C6AMH1"/>
<evidence type="ECO:0000256" key="1">
    <source>
        <dbReference type="ARBA" id="ARBA00008007"/>
    </source>
</evidence>
<dbReference type="InterPro" id="IPR029057">
    <property type="entry name" value="PRTase-like"/>
</dbReference>
<dbReference type="Gene3D" id="3.40.50.2020">
    <property type="match status" value="1"/>
</dbReference>
<dbReference type="Pfam" id="PF00156">
    <property type="entry name" value="Pribosyltran"/>
    <property type="match status" value="1"/>
</dbReference>
<dbReference type="SUPFAM" id="SSF53271">
    <property type="entry name" value="PRTase-like"/>
    <property type="match status" value="1"/>
</dbReference>
<dbReference type="CDD" id="cd06223">
    <property type="entry name" value="PRTases_typeI"/>
    <property type="match status" value="1"/>
</dbReference>
<name>A0A5C6AMH1_9BACT</name>
<accession>A0A5C6AMH1</accession>
<dbReference type="EMBL" id="SJPR01000001">
    <property type="protein sequence ID" value="TWT99373.1"/>
    <property type="molecule type" value="Genomic_DNA"/>
</dbReference>
<keyword evidence="5" id="KW-1185">Reference proteome</keyword>
<dbReference type="InterPro" id="IPR000836">
    <property type="entry name" value="PRTase_dom"/>
</dbReference>
<dbReference type="PANTHER" id="PTHR47505:SF1">
    <property type="entry name" value="DNA UTILIZATION PROTEIN YHGH"/>
    <property type="match status" value="1"/>
</dbReference>
<evidence type="ECO:0000313" key="5">
    <source>
        <dbReference type="Proteomes" id="UP000317421"/>
    </source>
</evidence>
<dbReference type="Pfam" id="PF18912">
    <property type="entry name" value="DZR_2"/>
    <property type="match status" value="1"/>
</dbReference>
<dbReference type="InterPro" id="IPR044005">
    <property type="entry name" value="DZR_2"/>
</dbReference>
<sequence length="249" mass="26322">MSRLLRSAVSLGLDLAFPPTCPACGRGVADRLGDASGFCADCLADLPLLPEPACRRCATPLATSISPPGDDCPACRDERWAFDESIALGAYDGLLRRLVLDGKRAVGEPAMQALGRRLAGVHRGRLSLPGATVVVPTPQHWRRRLVRRADGVAALAGALAAELRLPVVSALRRTRATRRQTAVASSDRRANVRGAFAVRPRTSLKEKMVLLVDDVLTTGSTCHAASQTLKKAGVARVVVVVAAKRLGPA</sequence>
<evidence type="ECO:0000259" key="2">
    <source>
        <dbReference type="Pfam" id="PF00156"/>
    </source>
</evidence>
<comment type="caution">
    <text evidence="4">The sequence shown here is derived from an EMBL/GenBank/DDBJ whole genome shotgun (WGS) entry which is preliminary data.</text>
</comment>